<dbReference type="InterPro" id="IPR021136">
    <property type="entry name" value="Flagellar_hook_control-like_C"/>
</dbReference>
<evidence type="ECO:0000259" key="2">
    <source>
        <dbReference type="Pfam" id="PF02120"/>
    </source>
</evidence>
<feature type="compositionally biased region" description="Polar residues" evidence="1">
    <location>
        <begin position="344"/>
        <end position="358"/>
    </location>
</feature>
<comment type="caution">
    <text evidence="3">The sequence shown here is derived from an EMBL/GenBank/DDBJ whole genome shotgun (WGS) entry which is preliminary data.</text>
</comment>
<feature type="region of interest" description="Disordered" evidence="1">
    <location>
        <begin position="142"/>
        <end position="192"/>
    </location>
</feature>
<evidence type="ECO:0000313" key="3">
    <source>
        <dbReference type="EMBL" id="MFC0209055.1"/>
    </source>
</evidence>
<organism evidence="3 4">
    <name type="scientific">Chelativorans intermedius</name>
    <dbReference type="NCBI Taxonomy" id="515947"/>
    <lineage>
        <taxon>Bacteria</taxon>
        <taxon>Pseudomonadati</taxon>
        <taxon>Pseudomonadota</taxon>
        <taxon>Alphaproteobacteria</taxon>
        <taxon>Hyphomicrobiales</taxon>
        <taxon>Phyllobacteriaceae</taxon>
        <taxon>Chelativorans</taxon>
    </lineage>
</organism>
<keyword evidence="3" id="KW-0966">Cell projection</keyword>
<feature type="region of interest" description="Disordered" evidence="1">
    <location>
        <begin position="73"/>
        <end position="129"/>
    </location>
</feature>
<name>A0ABV6D8X0_9HYPH</name>
<sequence length="412" mass="41555">MTEAVGTARSMALPRTQGSPRGKETPGQMPGFSRALEEDAGPAGRQQPPGETGERPLRLAALIGRLSAALQGDAGPAMAGSRASVSAQEAQPRAMRPVQMEPDEEREAVGAGTGEKKAEDALGGFAPVPTEHREPIAAATRTDMAGAVAPGPEAGTARTPKARPEMEAPSAPRARGAEAPPGPAGKAPLHGQPAMTDATEARQDGHAGGRDAESGRLQPVRIVSLHTAPAPAPGATPSAMSGTGASLISGLEASPAFASAAGEAARAMAAVARGTEPVHTLKIQLHPAELGMVTARLKVSDGQLSIELQVETAEARQRLNADGEAMTRALRALGYEVDRITVQQAPSGGTPSAGNQANGHVGGRDSGPETGTGEGRSGGGAADAQGEKGSGRREAGGRQEQRHGAARGGLYI</sequence>
<dbReference type="Proteomes" id="UP001589755">
    <property type="component" value="Unassembled WGS sequence"/>
</dbReference>
<dbReference type="EMBL" id="JBHLXD010000017">
    <property type="protein sequence ID" value="MFC0209055.1"/>
    <property type="molecule type" value="Genomic_DNA"/>
</dbReference>
<feature type="compositionally biased region" description="Basic and acidic residues" evidence="1">
    <location>
        <begin position="385"/>
        <end position="403"/>
    </location>
</feature>
<evidence type="ECO:0000313" key="4">
    <source>
        <dbReference type="Proteomes" id="UP001589755"/>
    </source>
</evidence>
<dbReference type="Gene3D" id="3.30.750.140">
    <property type="match status" value="1"/>
</dbReference>
<feature type="compositionally biased region" description="Gly residues" evidence="1">
    <location>
        <begin position="368"/>
        <end position="381"/>
    </location>
</feature>
<protein>
    <submittedName>
        <fullName evidence="3">Flagellar hook-length control protein FliK</fullName>
    </submittedName>
</protein>
<dbReference type="RefSeq" id="WP_261519394.1">
    <property type="nucleotide sequence ID" value="NZ_JAODNW010000003.1"/>
</dbReference>
<keyword evidence="3" id="KW-0969">Cilium</keyword>
<feature type="compositionally biased region" description="Low complexity" evidence="1">
    <location>
        <begin position="167"/>
        <end position="188"/>
    </location>
</feature>
<keyword evidence="3" id="KW-0282">Flagellum</keyword>
<keyword evidence="4" id="KW-1185">Reference proteome</keyword>
<dbReference type="CDD" id="cd17470">
    <property type="entry name" value="T3SS_Flik_C"/>
    <property type="match status" value="1"/>
</dbReference>
<feature type="domain" description="Flagellar hook-length control protein-like C-terminal" evidence="2">
    <location>
        <begin position="274"/>
        <end position="348"/>
    </location>
</feature>
<reference evidence="3 4" key="1">
    <citation type="submission" date="2024-09" db="EMBL/GenBank/DDBJ databases">
        <authorList>
            <person name="Sun Q."/>
            <person name="Mori K."/>
        </authorList>
    </citation>
    <scope>NUCLEOTIDE SEQUENCE [LARGE SCALE GENOMIC DNA]</scope>
    <source>
        <strain evidence="3 4">CCM 8543</strain>
    </source>
</reference>
<evidence type="ECO:0000256" key="1">
    <source>
        <dbReference type="SAM" id="MobiDB-lite"/>
    </source>
</evidence>
<proteinExistence type="predicted"/>
<feature type="region of interest" description="Disordered" evidence="1">
    <location>
        <begin position="1"/>
        <end position="58"/>
    </location>
</feature>
<accession>A0ABV6D8X0</accession>
<dbReference type="InterPro" id="IPR038610">
    <property type="entry name" value="FliK-like_C_sf"/>
</dbReference>
<feature type="region of interest" description="Disordered" evidence="1">
    <location>
        <begin position="344"/>
        <end position="412"/>
    </location>
</feature>
<dbReference type="Pfam" id="PF02120">
    <property type="entry name" value="Flg_hook"/>
    <property type="match status" value="1"/>
</dbReference>
<gene>
    <name evidence="3" type="ORF">ACFFJ2_11670</name>
</gene>